<comment type="caution">
    <text evidence="2">The sequence shown here is derived from an EMBL/GenBank/DDBJ whole genome shotgun (WGS) entry which is preliminary data.</text>
</comment>
<protein>
    <submittedName>
        <fullName evidence="2">Uncharacterized protein</fullName>
    </submittedName>
</protein>
<organism evidence="2 3">
    <name type="scientific">Hyalangium minutum</name>
    <dbReference type="NCBI Taxonomy" id="394096"/>
    <lineage>
        <taxon>Bacteria</taxon>
        <taxon>Pseudomonadati</taxon>
        <taxon>Myxococcota</taxon>
        <taxon>Myxococcia</taxon>
        <taxon>Myxococcales</taxon>
        <taxon>Cystobacterineae</taxon>
        <taxon>Archangiaceae</taxon>
        <taxon>Hyalangium</taxon>
    </lineage>
</organism>
<dbReference type="AlphaFoldDB" id="A0A085WPF7"/>
<accession>A0A085WPF7</accession>
<dbReference type="STRING" id="394096.DB31_6545"/>
<dbReference type="EMBL" id="JMCB01000004">
    <property type="protein sequence ID" value="KFE69570.1"/>
    <property type="molecule type" value="Genomic_DNA"/>
</dbReference>
<dbReference type="Proteomes" id="UP000028725">
    <property type="component" value="Unassembled WGS sequence"/>
</dbReference>
<feature type="region of interest" description="Disordered" evidence="1">
    <location>
        <begin position="91"/>
        <end position="144"/>
    </location>
</feature>
<evidence type="ECO:0000313" key="3">
    <source>
        <dbReference type="Proteomes" id="UP000028725"/>
    </source>
</evidence>
<name>A0A085WPF7_9BACT</name>
<dbReference type="OrthoDB" id="5382416at2"/>
<reference evidence="2 3" key="1">
    <citation type="submission" date="2014-04" db="EMBL/GenBank/DDBJ databases">
        <title>Genome assembly of Hyalangium minutum DSM 14724.</title>
        <authorList>
            <person name="Sharma G."/>
            <person name="Subramanian S."/>
        </authorList>
    </citation>
    <scope>NUCLEOTIDE SEQUENCE [LARGE SCALE GENOMIC DNA]</scope>
    <source>
        <strain evidence="2 3">DSM 14724</strain>
    </source>
</reference>
<dbReference type="RefSeq" id="WP_044186885.1">
    <property type="nucleotide sequence ID" value="NZ_JMCB01000004.1"/>
</dbReference>
<feature type="compositionally biased region" description="Basic and acidic residues" evidence="1">
    <location>
        <begin position="135"/>
        <end position="144"/>
    </location>
</feature>
<evidence type="ECO:0000313" key="2">
    <source>
        <dbReference type="EMBL" id="KFE69570.1"/>
    </source>
</evidence>
<evidence type="ECO:0000256" key="1">
    <source>
        <dbReference type="SAM" id="MobiDB-lite"/>
    </source>
</evidence>
<gene>
    <name evidence="2" type="ORF">DB31_6545</name>
</gene>
<proteinExistence type="predicted"/>
<keyword evidence="3" id="KW-1185">Reference proteome</keyword>
<feature type="compositionally biased region" description="Basic and acidic residues" evidence="1">
    <location>
        <begin position="104"/>
        <end position="117"/>
    </location>
</feature>
<sequence length="144" mass="15952">MTEPKSPPQRNWENVRAKLLDDPDTQRIARSLDMKLEDYVDLVIHYAQNPDEEPQLLVAEDEDLRAAGYNPPAPEQVAEFFLAGARGELGLGEPASYKTGYEPTPERSGKPSLRGDENQEPVATNEEARAALLKDIPKGGPDRV</sequence>